<protein>
    <recommendedName>
        <fullName evidence="2">Phosphatidic acid phosphatase type 2/haloperoxidase domain-containing protein</fullName>
    </recommendedName>
</protein>
<feature type="transmembrane region" description="Helical" evidence="1">
    <location>
        <begin position="26"/>
        <end position="49"/>
    </location>
</feature>
<name>A0A8J3I1Y1_9CHLR</name>
<accession>A0A8J3I1Y1</accession>
<evidence type="ECO:0000313" key="3">
    <source>
        <dbReference type="EMBL" id="GHO44752.1"/>
    </source>
</evidence>
<keyword evidence="1" id="KW-0812">Transmembrane</keyword>
<gene>
    <name evidence="3" type="ORF">KSX_29150</name>
</gene>
<sequence length="213" mass="23195">MSNTLTPGINPTSLPPKTLRIRIARYISTILSPITVSIPTALLVALYRAQNQLQAIGYTLLTLLFVTVGPMLYILIGVKLGKFTDMDVSQRSQRFGPFIVSLLSILAVFVLLAFLQGPHTLRAALLLTFFLGLLMMLVTLWGHWKISIHASSLAGAVTLLTALYGQIVLPAYTLVVLVCWSRVVLRRHTLGQVIAGSLVTILLSALTLALYGI</sequence>
<keyword evidence="1" id="KW-0472">Membrane</keyword>
<keyword evidence="4" id="KW-1185">Reference proteome</keyword>
<dbReference type="RefSeq" id="WP_220194128.1">
    <property type="nucleotide sequence ID" value="NZ_BNJF01000001.1"/>
</dbReference>
<evidence type="ECO:0000256" key="1">
    <source>
        <dbReference type="SAM" id="Phobius"/>
    </source>
</evidence>
<dbReference type="InterPro" id="IPR000326">
    <property type="entry name" value="PAP2/HPO"/>
</dbReference>
<feature type="domain" description="Phosphatidic acid phosphatase type 2/haloperoxidase" evidence="2">
    <location>
        <begin position="146"/>
        <end position="210"/>
    </location>
</feature>
<feature type="transmembrane region" description="Helical" evidence="1">
    <location>
        <begin position="95"/>
        <end position="115"/>
    </location>
</feature>
<comment type="caution">
    <text evidence="3">The sequence shown here is derived from an EMBL/GenBank/DDBJ whole genome shotgun (WGS) entry which is preliminary data.</text>
</comment>
<keyword evidence="1" id="KW-1133">Transmembrane helix</keyword>
<feature type="transmembrane region" description="Helical" evidence="1">
    <location>
        <begin position="190"/>
        <end position="211"/>
    </location>
</feature>
<organism evidence="3 4">
    <name type="scientific">Ktedonospora formicarum</name>
    <dbReference type="NCBI Taxonomy" id="2778364"/>
    <lineage>
        <taxon>Bacteria</taxon>
        <taxon>Bacillati</taxon>
        <taxon>Chloroflexota</taxon>
        <taxon>Ktedonobacteria</taxon>
        <taxon>Ktedonobacterales</taxon>
        <taxon>Ktedonobacteraceae</taxon>
        <taxon>Ktedonospora</taxon>
    </lineage>
</organism>
<feature type="transmembrane region" description="Helical" evidence="1">
    <location>
        <begin position="55"/>
        <end position="75"/>
    </location>
</feature>
<evidence type="ECO:0000313" key="4">
    <source>
        <dbReference type="Proteomes" id="UP000612362"/>
    </source>
</evidence>
<proteinExistence type="predicted"/>
<dbReference type="EMBL" id="BNJF01000001">
    <property type="protein sequence ID" value="GHO44752.1"/>
    <property type="molecule type" value="Genomic_DNA"/>
</dbReference>
<reference evidence="3" key="1">
    <citation type="submission" date="2020-10" db="EMBL/GenBank/DDBJ databases">
        <title>Taxonomic study of unclassified bacteria belonging to the class Ktedonobacteria.</title>
        <authorList>
            <person name="Yabe S."/>
            <person name="Wang C.M."/>
            <person name="Zheng Y."/>
            <person name="Sakai Y."/>
            <person name="Cavaletti L."/>
            <person name="Monciardini P."/>
            <person name="Donadio S."/>
        </authorList>
    </citation>
    <scope>NUCLEOTIDE SEQUENCE</scope>
    <source>
        <strain evidence="3">SOSP1-1</strain>
    </source>
</reference>
<evidence type="ECO:0000259" key="2">
    <source>
        <dbReference type="Pfam" id="PF01569"/>
    </source>
</evidence>
<dbReference type="AlphaFoldDB" id="A0A8J3I1Y1"/>
<feature type="transmembrane region" description="Helical" evidence="1">
    <location>
        <begin position="121"/>
        <end position="141"/>
    </location>
</feature>
<dbReference type="Pfam" id="PF01569">
    <property type="entry name" value="PAP2"/>
    <property type="match status" value="1"/>
</dbReference>
<feature type="transmembrane region" description="Helical" evidence="1">
    <location>
        <begin position="153"/>
        <end position="178"/>
    </location>
</feature>
<dbReference type="Proteomes" id="UP000612362">
    <property type="component" value="Unassembled WGS sequence"/>
</dbReference>